<dbReference type="InterPro" id="IPR021320">
    <property type="entry name" value="DUF2905"/>
</dbReference>
<keyword evidence="1" id="KW-1133">Transmembrane helix</keyword>
<dbReference type="Proteomes" id="UP001597425">
    <property type="component" value="Unassembled WGS sequence"/>
</dbReference>
<dbReference type="Pfam" id="PF11146">
    <property type="entry name" value="DUF2905"/>
    <property type="match status" value="1"/>
</dbReference>
<name>A0ABW5EJQ0_9GAMM</name>
<protein>
    <submittedName>
        <fullName evidence="2">DUF2905 domain-containing protein</fullName>
    </submittedName>
</protein>
<evidence type="ECO:0000256" key="1">
    <source>
        <dbReference type="SAM" id="Phobius"/>
    </source>
</evidence>
<comment type="caution">
    <text evidence="2">The sequence shown here is derived from an EMBL/GenBank/DDBJ whole genome shotgun (WGS) entry which is preliminary data.</text>
</comment>
<reference evidence="3" key="1">
    <citation type="journal article" date="2019" name="Int. J. Syst. Evol. Microbiol.">
        <title>The Global Catalogue of Microorganisms (GCM) 10K type strain sequencing project: providing services to taxonomists for standard genome sequencing and annotation.</title>
        <authorList>
            <consortium name="The Broad Institute Genomics Platform"/>
            <consortium name="The Broad Institute Genome Sequencing Center for Infectious Disease"/>
            <person name="Wu L."/>
            <person name="Ma J."/>
        </authorList>
    </citation>
    <scope>NUCLEOTIDE SEQUENCE [LARGE SCALE GENOMIC DNA]</scope>
    <source>
        <strain evidence="3">KCTC 12848</strain>
    </source>
</reference>
<evidence type="ECO:0000313" key="2">
    <source>
        <dbReference type="EMBL" id="MFD2312513.1"/>
    </source>
</evidence>
<keyword evidence="1" id="KW-0812">Transmembrane</keyword>
<organism evidence="2 3">
    <name type="scientific">Microbulbifer halophilus</name>
    <dbReference type="NCBI Taxonomy" id="453963"/>
    <lineage>
        <taxon>Bacteria</taxon>
        <taxon>Pseudomonadati</taxon>
        <taxon>Pseudomonadota</taxon>
        <taxon>Gammaproteobacteria</taxon>
        <taxon>Cellvibrionales</taxon>
        <taxon>Microbulbiferaceae</taxon>
        <taxon>Microbulbifer</taxon>
    </lineage>
</organism>
<evidence type="ECO:0000313" key="3">
    <source>
        <dbReference type="Proteomes" id="UP001597425"/>
    </source>
</evidence>
<dbReference type="RefSeq" id="WP_265722133.1">
    <property type="nucleotide sequence ID" value="NZ_JAPIVK010000018.1"/>
</dbReference>
<dbReference type="PANTHER" id="PTHR36443">
    <property type="entry name" value="BSR5223 PROTEIN"/>
    <property type="match status" value="1"/>
</dbReference>
<keyword evidence="3" id="KW-1185">Reference proteome</keyword>
<keyword evidence="1" id="KW-0472">Membrane</keyword>
<feature type="transmembrane region" description="Helical" evidence="1">
    <location>
        <begin position="46"/>
        <end position="66"/>
    </location>
</feature>
<feature type="transmembrane region" description="Helical" evidence="1">
    <location>
        <begin position="5"/>
        <end position="26"/>
    </location>
</feature>
<sequence>MEKWLIALGGILIAAGVLYHFAPWLFTWFGRLPGDIRIDSEHGKVFIPITSMVIFSVVLSVILSFFRR</sequence>
<accession>A0ABW5EJQ0</accession>
<gene>
    <name evidence="2" type="ORF">ACFSKX_19010</name>
</gene>
<dbReference type="PANTHER" id="PTHR36443:SF1">
    <property type="entry name" value="BSR5223 PROTEIN"/>
    <property type="match status" value="1"/>
</dbReference>
<proteinExistence type="predicted"/>
<dbReference type="EMBL" id="JBHUJD010000048">
    <property type="protein sequence ID" value="MFD2312513.1"/>
    <property type="molecule type" value="Genomic_DNA"/>
</dbReference>